<dbReference type="Proteomes" id="UP000265663">
    <property type="component" value="Unassembled WGS sequence"/>
</dbReference>
<dbReference type="EMBL" id="KE747817">
    <property type="protein sequence ID" value="RMZ68753.1"/>
    <property type="molecule type" value="Genomic_DNA"/>
</dbReference>
<name>A0A3M7M2P1_9PLEO</name>
<organism evidence="1 2">
    <name type="scientific">Pyrenophora seminiperda CCB06</name>
    <dbReference type="NCBI Taxonomy" id="1302712"/>
    <lineage>
        <taxon>Eukaryota</taxon>
        <taxon>Fungi</taxon>
        <taxon>Dikarya</taxon>
        <taxon>Ascomycota</taxon>
        <taxon>Pezizomycotina</taxon>
        <taxon>Dothideomycetes</taxon>
        <taxon>Pleosporomycetidae</taxon>
        <taxon>Pleosporales</taxon>
        <taxon>Pleosporineae</taxon>
        <taxon>Pleosporaceae</taxon>
        <taxon>Pyrenophora</taxon>
    </lineage>
</organism>
<proteinExistence type="predicted"/>
<accession>A0A3M7M2P1</accession>
<protein>
    <submittedName>
        <fullName evidence="1">Uncharacterized protein</fullName>
    </submittedName>
</protein>
<keyword evidence="2" id="KW-1185">Reference proteome</keyword>
<gene>
    <name evidence="1" type="ORF">GMOD_00002580</name>
</gene>
<sequence length="82" mass="9655">MNLDGDMGLTVLVDNLEGEMLDIVLDGLVLELLSDETFLLHSQYTSIREVGHQVDVRYRRLCVRGWRRIDSWLRLRQDARRL</sequence>
<evidence type="ECO:0000313" key="1">
    <source>
        <dbReference type="EMBL" id="RMZ68753.1"/>
    </source>
</evidence>
<dbReference type="AlphaFoldDB" id="A0A3M7M2P1"/>
<reference evidence="1 2" key="1">
    <citation type="journal article" date="2014" name="PLoS ONE">
        <title>De novo Genome Assembly of the Fungal Plant Pathogen Pyrenophora semeniperda.</title>
        <authorList>
            <person name="Soliai M.M."/>
            <person name="Meyer S.E."/>
            <person name="Udall J.A."/>
            <person name="Elzinga D.E."/>
            <person name="Hermansen R.A."/>
            <person name="Bodily P.M."/>
            <person name="Hart A.A."/>
            <person name="Coleman C.E."/>
        </authorList>
    </citation>
    <scope>NUCLEOTIDE SEQUENCE [LARGE SCALE GENOMIC DNA]</scope>
    <source>
        <strain evidence="1 2">CCB06</strain>
        <tissue evidence="1">Mycelium</tissue>
    </source>
</reference>
<evidence type="ECO:0000313" key="2">
    <source>
        <dbReference type="Proteomes" id="UP000265663"/>
    </source>
</evidence>